<name>A0ABS2PGV7_9BACL</name>
<dbReference type="Proteomes" id="UP000741863">
    <property type="component" value="Unassembled WGS sequence"/>
</dbReference>
<sequence length="52" mass="5843">MKIMKKMVTRVMLSSSALVLAVLLLPAFLITDQIDGFQQLVDMIFKDDETPS</sequence>
<evidence type="ECO:0000313" key="2">
    <source>
        <dbReference type="Proteomes" id="UP000741863"/>
    </source>
</evidence>
<accession>A0ABS2PGV7</accession>
<comment type="caution">
    <text evidence="1">The sequence shown here is derived from an EMBL/GenBank/DDBJ whole genome shotgun (WGS) entry which is preliminary data.</text>
</comment>
<keyword evidence="2" id="KW-1185">Reference proteome</keyword>
<dbReference type="RefSeq" id="WP_193745157.1">
    <property type="nucleotide sequence ID" value="NZ_JAFBEC010000015.1"/>
</dbReference>
<gene>
    <name evidence="1" type="ORF">JOD17_003793</name>
</gene>
<proteinExistence type="predicted"/>
<dbReference type="EMBL" id="JAFBEC010000015">
    <property type="protein sequence ID" value="MBM7634670.1"/>
    <property type="molecule type" value="Genomic_DNA"/>
</dbReference>
<organism evidence="1 2">
    <name type="scientific">Geomicrobium sediminis</name>
    <dbReference type="NCBI Taxonomy" id="1347788"/>
    <lineage>
        <taxon>Bacteria</taxon>
        <taxon>Bacillati</taxon>
        <taxon>Bacillota</taxon>
        <taxon>Bacilli</taxon>
        <taxon>Bacillales</taxon>
        <taxon>Geomicrobium</taxon>
    </lineage>
</organism>
<evidence type="ECO:0000313" key="1">
    <source>
        <dbReference type="EMBL" id="MBM7634670.1"/>
    </source>
</evidence>
<evidence type="ECO:0008006" key="3">
    <source>
        <dbReference type="Google" id="ProtNLM"/>
    </source>
</evidence>
<reference evidence="1 2" key="1">
    <citation type="submission" date="2021-01" db="EMBL/GenBank/DDBJ databases">
        <title>Genomic Encyclopedia of Type Strains, Phase IV (KMG-IV): sequencing the most valuable type-strain genomes for metagenomic binning, comparative biology and taxonomic classification.</title>
        <authorList>
            <person name="Goeker M."/>
        </authorList>
    </citation>
    <scope>NUCLEOTIDE SEQUENCE [LARGE SCALE GENOMIC DNA]</scope>
    <source>
        <strain evidence="1 2">DSM 25540</strain>
    </source>
</reference>
<protein>
    <recommendedName>
        <fullName evidence="3">Cyclic lactone autoinducer peptide</fullName>
    </recommendedName>
</protein>